<name>A0A428NWM9_9HYPO</name>
<evidence type="ECO:0000313" key="2">
    <source>
        <dbReference type="EMBL" id="RSL45218.1"/>
    </source>
</evidence>
<dbReference type="OrthoDB" id="10355732at2759"/>
<organism evidence="2 3">
    <name type="scientific">Fusarium duplospermum</name>
    <dbReference type="NCBI Taxonomy" id="1325734"/>
    <lineage>
        <taxon>Eukaryota</taxon>
        <taxon>Fungi</taxon>
        <taxon>Dikarya</taxon>
        <taxon>Ascomycota</taxon>
        <taxon>Pezizomycotina</taxon>
        <taxon>Sordariomycetes</taxon>
        <taxon>Hypocreomycetidae</taxon>
        <taxon>Hypocreales</taxon>
        <taxon>Nectriaceae</taxon>
        <taxon>Fusarium</taxon>
        <taxon>Fusarium solani species complex</taxon>
    </lineage>
</organism>
<reference evidence="2 3" key="1">
    <citation type="submission" date="2017-06" db="EMBL/GenBank/DDBJ databases">
        <title>Comparative genomic analysis of Ambrosia Fusariam Clade fungi.</title>
        <authorList>
            <person name="Stajich J.E."/>
            <person name="Carrillo J."/>
            <person name="Kijimoto T."/>
            <person name="Eskalen A."/>
            <person name="O'Donnell K."/>
            <person name="Kasson M."/>
        </authorList>
    </citation>
    <scope>NUCLEOTIDE SEQUENCE [LARGE SCALE GENOMIC DNA]</scope>
    <source>
        <strain evidence="2 3">NRRL62584</strain>
    </source>
</reference>
<dbReference type="EMBL" id="NKCI01000269">
    <property type="protein sequence ID" value="RSL45218.1"/>
    <property type="molecule type" value="Genomic_DNA"/>
</dbReference>
<protein>
    <submittedName>
        <fullName evidence="2">Uncharacterized protein</fullName>
    </submittedName>
</protein>
<accession>A0A428NWM9</accession>
<comment type="caution">
    <text evidence="2">The sequence shown here is derived from an EMBL/GenBank/DDBJ whole genome shotgun (WGS) entry which is preliminary data.</text>
</comment>
<keyword evidence="3" id="KW-1185">Reference proteome</keyword>
<evidence type="ECO:0000313" key="3">
    <source>
        <dbReference type="Proteomes" id="UP000288168"/>
    </source>
</evidence>
<keyword evidence="1" id="KW-1133">Transmembrane helix</keyword>
<evidence type="ECO:0000256" key="1">
    <source>
        <dbReference type="SAM" id="Phobius"/>
    </source>
</evidence>
<keyword evidence="1" id="KW-0812">Transmembrane</keyword>
<dbReference type="Proteomes" id="UP000288168">
    <property type="component" value="Unassembled WGS sequence"/>
</dbReference>
<feature type="transmembrane region" description="Helical" evidence="1">
    <location>
        <begin position="6"/>
        <end position="27"/>
    </location>
</feature>
<keyword evidence="1" id="KW-0472">Membrane</keyword>
<dbReference type="AlphaFoldDB" id="A0A428NWM9"/>
<sequence length="75" mass="8009">MEKSMGMISSGPCVTVMASFGGGVAVVKMWMQEEEKRGSVVVSSRRAKKWKWDGRDFLHSITETGDRGGAAAGAS</sequence>
<gene>
    <name evidence="2" type="ORF">CEP54_014357</name>
</gene>
<proteinExistence type="predicted"/>